<keyword evidence="1" id="KW-0732">Signal</keyword>
<dbReference type="EMBL" id="VZPU01000181">
    <property type="protein sequence ID" value="KAB0477570.1"/>
    <property type="molecule type" value="Genomic_DNA"/>
</dbReference>
<name>A0A643CXX0_PSEVA</name>
<accession>A0A643CXX0</accession>
<organism evidence="2">
    <name type="scientific">Pseudomonas vancouverensis</name>
    <dbReference type="NCBI Taxonomy" id="95300"/>
    <lineage>
        <taxon>Bacteria</taxon>
        <taxon>Pseudomonadati</taxon>
        <taxon>Pseudomonadota</taxon>
        <taxon>Gammaproteobacteria</taxon>
        <taxon>Pseudomonadales</taxon>
        <taxon>Pseudomonadaceae</taxon>
        <taxon>Pseudomonas</taxon>
    </lineage>
</organism>
<protein>
    <submittedName>
        <fullName evidence="2">Molybdate ABC transporter substrate-binding protein</fullName>
    </submittedName>
</protein>
<evidence type="ECO:0000313" key="2">
    <source>
        <dbReference type="EMBL" id="KAB0477570.1"/>
    </source>
</evidence>
<feature type="chain" id="PRO_5024848139" evidence="1">
    <location>
        <begin position="28"/>
        <end position="43"/>
    </location>
</feature>
<dbReference type="AlphaFoldDB" id="A0A643CXX0"/>
<feature type="non-terminal residue" evidence="2">
    <location>
        <position position="43"/>
    </location>
</feature>
<reference evidence="2" key="1">
    <citation type="submission" date="2019-09" db="EMBL/GenBank/DDBJ databases">
        <title>Draft genome sequences of 48 bacterial type strains from the CCUG.</title>
        <authorList>
            <person name="Tunovic T."/>
            <person name="Pineiro-Iglesias B."/>
            <person name="Unosson C."/>
            <person name="Inganas E."/>
            <person name="Ohlen M."/>
            <person name="Cardew S."/>
            <person name="Jensie-Markopoulos S."/>
            <person name="Salva-Serra F."/>
            <person name="Jaen-Luchoro D."/>
            <person name="Karlsson R."/>
            <person name="Svensson-Stadler L."/>
            <person name="Chun J."/>
            <person name="Moore E."/>
        </authorList>
    </citation>
    <scope>NUCLEOTIDE SEQUENCE</scope>
    <source>
        <strain evidence="2">CCUG 49675</strain>
    </source>
</reference>
<evidence type="ECO:0000256" key="1">
    <source>
        <dbReference type="SAM" id="SignalP"/>
    </source>
</evidence>
<comment type="caution">
    <text evidence="2">The sequence shown here is derived from an EMBL/GenBank/DDBJ whole genome shotgun (WGS) entry which is preliminary data.</text>
</comment>
<sequence length="43" mass="4346">MTITMKKLGLCSAIFGAGLLIQTPAFAAESVTVYAAASLTNAV</sequence>
<feature type="signal peptide" evidence="1">
    <location>
        <begin position="1"/>
        <end position="27"/>
    </location>
</feature>
<proteinExistence type="predicted"/>
<gene>
    <name evidence="2" type="primary">modA</name>
    <name evidence="2" type="ORF">F7R09_30815</name>
</gene>